<proteinExistence type="predicted"/>
<dbReference type="Proteomes" id="UP000261055">
    <property type="component" value="Unassembled WGS sequence"/>
</dbReference>
<reference evidence="1 2" key="1">
    <citation type="submission" date="2018-08" db="EMBL/GenBank/DDBJ databases">
        <title>A genome reference for cultivated species of the human gut microbiota.</title>
        <authorList>
            <person name="Zou Y."/>
            <person name="Xue W."/>
            <person name="Luo G."/>
        </authorList>
    </citation>
    <scope>NUCLEOTIDE SEQUENCE [LARGE SCALE GENOMIC DNA]</scope>
    <source>
        <strain evidence="1 2">OM02-12</strain>
    </source>
</reference>
<accession>A0A3E5GW77</accession>
<gene>
    <name evidence="1" type="ORF">DXB12_00545</name>
</gene>
<name>A0A3E5GW77_9FIRM</name>
<organism evidence="1 2">
    <name type="scientific">Dorea formicigenerans</name>
    <dbReference type="NCBI Taxonomy" id="39486"/>
    <lineage>
        <taxon>Bacteria</taxon>
        <taxon>Bacillati</taxon>
        <taxon>Bacillota</taxon>
        <taxon>Clostridia</taxon>
        <taxon>Lachnospirales</taxon>
        <taxon>Lachnospiraceae</taxon>
        <taxon>Dorea</taxon>
    </lineage>
</organism>
<sequence length="299" mass="35482">MTLEQYMREIWLMNKQYGQEEELYPLINMLLRDGANTEKLSIRDVHNAKRFCENNLRKYINGFGGYPDLAIWNEQFGEKEDEKVILNRIYGCVEVKCNIKNPKQVEGEVKVKIELEQPEQKKNSEQDEVKIVAENKSEQPKQENYFIKRNNTKIYLHYADTGNATVEGQFLGELLWYGKVLYTDGLTWKYYKLSEPFLKENSDIRNKWLDEEKKNELPKGSKEYKTWIFKQTSGNILKIISKDIGDLTEIYKKIEDNKIKDKTSIPTFDSQDYDKWKNFKTNLATIDWTEDIFLCNRSQ</sequence>
<dbReference type="EMBL" id="QSVQ01000001">
    <property type="protein sequence ID" value="RGO54819.1"/>
    <property type="molecule type" value="Genomic_DNA"/>
</dbReference>
<evidence type="ECO:0000313" key="2">
    <source>
        <dbReference type="Proteomes" id="UP000261055"/>
    </source>
</evidence>
<dbReference type="RefSeq" id="WP_117612661.1">
    <property type="nucleotide sequence ID" value="NZ_QSVQ01000001.1"/>
</dbReference>
<keyword evidence="2" id="KW-1185">Reference proteome</keyword>
<evidence type="ECO:0000313" key="1">
    <source>
        <dbReference type="EMBL" id="RGO54819.1"/>
    </source>
</evidence>
<dbReference type="AlphaFoldDB" id="A0A3E5GW77"/>
<comment type="caution">
    <text evidence="1">The sequence shown here is derived from an EMBL/GenBank/DDBJ whole genome shotgun (WGS) entry which is preliminary data.</text>
</comment>
<protein>
    <submittedName>
        <fullName evidence="1">Uncharacterized protein</fullName>
    </submittedName>
</protein>